<dbReference type="AlphaFoldDB" id="A0A7M5X5Z2"/>
<dbReference type="PANTHER" id="PTHR48032">
    <property type="entry name" value="RNA-BINDING PROTEIN MUSASHI HOMOLOG RBP6"/>
    <property type="match status" value="1"/>
</dbReference>
<dbReference type="PROSITE" id="PS50102">
    <property type="entry name" value="RRM"/>
    <property type="match status" value="2"/>
</dbReference>
<evidence type="ECO:0000256" key="3">
    <source>
        <dbReference type="PROSITE-ProRule" id="PRU00176"/>
    </source>
</evidence>
<reference evidence="5" key="1">
    <citation type="submission" date="2021-01" db="UniProtKB">
        <authorList>
            <consortium name="EnsemblMetazoa"/>
        </authorList>
    </citation>
    <scope>IDENTIFICATION</scope>
</reference>
<evidence type="ECO:0000259" key="4">
    <source>
        <dbReference type="PROSITE" id="PS50102"/>
    </source>
</evidence>
<dbReference type="Proteomes" id="UP000594262">
    <property type="component" value="Unplaced"/>
</dbReference>
<accession>A0A7M5X5Z2</accession>
<dbReference type="SUPFAM" id="SSF54928">
    <property type="entry name" value="RNA-binding domain, RBD"/>
    <property type="match status" value="2"/>
</dbReference>
<dbReference type="OrthoDB" id="1875751at2759"/>
<feature type="domain" description="RRM" evidence="4">
    <location>
        <begin position="62"/>
        <end position="142"/>
    </location>
</feature>
<keyword evidence="2 3" id="KW-0694">RNA-binding</keyword>
<evidence type="ECO:0000313" key="6">
    <source>
        <dbReference type="Proteomes" id="UP000594262"/>
    </source>
</evidence>
<dbReference type="EnsemblMetazoa" id="CLYHEMT018258.2">
    <property type="protein sequence ID" value="CLYHEMP018258.2"/>
    <property type="gene ID" value="CLYHEMG018258"/>
</dbReference>
<name>A0A7M5X5Z2_9CNID</name>
<protein>
    <recommendedName>
        <fullName evidence="4">RRM domain-containing protein</fullName>
    </recommendedName>
</protein>
<dbReference type="GeneID" id="136819893"/>
<dbReference type="PANTHER" id="PTHR48032:SF6">
    <property type="entry name" value="RNA-BINDING (RRM_RBD_RNP MOTIFS) FAMILY PROTEIN"/>
    <property type="match status" value="1"/>
</dbReference>
<dbReference type="Pfam" id="PF00076">
    <property type="entry name" value="RRM_1"/>
    <property type="match status" value="2"/>
</dbReference>
<dbReference type="InterPro" id="IPR012677">
    <property type="entry name" value="Nucleotide-bd_a/b_plait_sf"/>
</dbReference>
<evidence type="ECO:0000313" key="5">
    <source>
        <dbReference type="EnsemblMetazoa" id="CLYHEMP018258.2"/>
    </source>
</evidence>
<dbReference type="InterPro" id="IPR035979">
    <property type="entry name" value="RBD_domain_sf"/>
</dbReference>
<proteinExistence type="predicted"/>
<keyword evidence="1" id="KW-0677">Repeat</keyword>
<dbReference type="RefSeq" id="XP_066932232.1">
    <property type="nucleotide sequence ID" value="XM_067076131.1"/>
</dbReference>
<dbReference type="InterPro" id="IPR000504">
    <property type="entry name" value="RRM_dom"/>
</dbReference>
<sequence length="471" mass="49158">MAAPIQQISNGAIPIMSGVAGTPVQQPAVVYQQQQPMIVAGAAPMGYAPRKPYIRNPNEEHCKIFVGGVGKLTNDESLRAYFGKFGEIADSVIMKDKHTNEPRGFAFVTFKTPEAVSAVIEQNNKGGHTLDGKMVDPKPAVPQGPGVQNKPLYDPDKANTTLTTANGAAQLNFQYKGPMKCSPEMKVFVGGIGIGTTEDDVKKYFEQFGKVLAVDMPVHHVYKCPKGFAFVGFETFDVVAAVTKDRYHQINGKTVEVKGSDEQQAHLNKKKAEGMTIRYASAGRGRGIGSGNIGTVTGYGAYANLGQPLIVNPAQHSVQYTVPAAATGGYVYDPASNTYYQLPGTVVAGGAVAGAVQTVGTSVAAASPYAGATIAAGQQVLTSPQVGQRTLQATDMIQGLAAGSTVALGAAYPSETSTFGPTRHNVIGASAQQPMAGNTVADPHVVYSTATSISAGDAALSAARGYHPYGR</sequence>
<dbReference type="GO" id="GO:0003729">
    <property type="term" value="F:mRNA binding"/>
    <property type="evidence" value="ECO:0007669"/>
    <property type="project" value="TreeGrafter"/>
</dbReference>
<dbReference type="Gene3D" id="3.30.70.330">
    <property type="match status" value="2"/>
</dbReference>
<dbReference type="SMART" id="SM00360">
    <property type="entry name" value="RRM"/>
    <property type="match status" value="2"/>
</dbReference>
<dbReference type="GO" id="GO:0006417">
    <property type="term" value="P:regulation of translation"/>
    <property type="evidence" value="ECO:0007669"/>
    <property type="project" value="TreeGrafter"/>
</dbReference>
<keyword evidence="6" id="KW-1185">Reference proteome</keyword>
<organism evidence="5 6">
    <name type="scientific">Clytia hemisphaerica</name>
    <dbReference type="NCBI Taxonomy" id="252671"/>
    <lineage>
        <taxon>Eukaryota</taxon>
        <taxon>Metazoa</taxon>
        <taxon>Cnidaria</taxon>
        <taxon>Hydrozoa</taxon>
        <taxon>Hydroidolina</taxon>
        <taxon>Leptothecata</taxon>
        <taxon>Obeliida</taxon>
        <taxon>Clytiidae</taxon>
        <taxon>Clytia</taxon>
    </lineage>
</organism>
<evidence type="ECO:0000256" key="1">
    <source>
        <dbReference type="ARBA" id="ARBA00022737"/>
    </source>
</evidence>
<evidence type="ECO:0000256" key="2">
    <source>
        <dbReference type="ARBA" id="ARBA00022884"/>
    </source>
</evidence>
<feature type="domain" description="RRM" evidence="4">
    <location>
        <begin position="185"/>
        <end position="262"/>
    </location>
</feature>